<dbReference type="PANTHER" id="PTHR11803">
    <property type="entry name" value="2-IMINOBUTANOATE/2-IMINOPROPANOATE DEAMINASE RIDA"/>
    <property type="match status" value="1"/>
</dbReference>
<dbReference type="SUPFAM" id="SSF55298">
    <property type="entry name" value="YjgF-like"/>
    <property type="match status" value="1"/>
</dbReference>
<dbReference type="RefSeq" id="WP_168552221.1">
    <property type="nucleotide sequence ID" value="NZ_JAAWWL010000002.1"/>
</dbReference>
<dbReference type="CDD" id="cd00448">
    <property type="entry name" value="YjgF_YER057c_UK114_family"/>
    <property type="match status" value="1"/>
</dbReference>
<protein>
    <submittedName>
        <fullName evidence="2">RidA family protein</fullName>
    </submittedName>
</protein>
<sequence>MKKIITTSNAPGPIGPYNQAILIKNTLYISGQTPIDPATGKLVEGDVKDEAKQCMKNLGAILEAADMTFENVVKTSIFLKDMHQFSQVNEVYGGYFNAETAPARETVEVANLPMFVNVEISMIAVK</sequence>
<evidence type="ECO:0000313" key="2">
    <source>
        <dbReference type="EMBL" id="NKI31991.1"/>
    </source>
</evidence>
<dbReference type="InterPro" id="IPR035959">
    <property type="entry name" value="RutC-like_sf"/>
</dbReference>
<dbReference type="PANTHER" id="PTHR11803:SF58">
    <property type="entry name" value="PROTEIN HMF1-RELATED"/>
    <property type="match status" value="1"/>
</dbReference>
<dbReference type="Proteomes" id="UP000718451">
    <property type="component" value="Unassembled WGS sequence"/>
</dbReference>
<comment type="similarity">
    <text evidence="1">Belongs to the RutC family.</text>
</comment>
<keyword evidence="3" id="KW-1185">Reference proteome</keyword>
<gene>
    <name evidence="2" type="ORF">HCU67_08540</name>
</gene>
<reference evidence="2 3" key="1">
    <citation type="submission" date="2020-04" db="EMBL/GenBank/DDBJ databases">
        <authorList>
            <person name="Yoon J."/>
        </authorList>
    </citation>
    <scope>NUCLEOTIDE SEQUENCE [LARGE SCALE GENOMIC DNA]</scope>
    <source>
        <strain evidence="2 3">DJ-13</strain>
    </source>
</reference>
<comment type="caution">
    <text evidence="2">The sequence shown here is derived from an EMBL/GenBank/DDBJ whole genome shotgun (WGS) entry which is preliminary data.</text>
</comment>
<dbReference type="InterPro" id="IPR006056">
    <property type="entry name" value="RidA"/>
</dbReference>
<dbReference type="Gene3D" id="3.30.1330.40">
    <property type="entry name" value="RutC-like"/>
    <property type="match status" value="1"/>
</dbReference>
<organism evidence="2 3">
    <name type="scientific">Croceivirga thetidis</name>
    <dbReference type="NCBI Taxonomy" id="2721623"/>
    <lineage>
        <taxon>Bacteria</taxon>
        <taxon>Pseudomonadati</taxon>
        <taxon>Bacteroidota</taxon>
        <taxon>Flavobacteriia</taxon>
        <taxon>Flavobacteriales</taxon>
        <taxon>Flavobacteriaceae</taxon>
        <taxon>Croceivirga</taxon>
    </lineage>
</organism>
<dbReference type="Pfam" id="PF01042">
    <property type="entry name" value="Ribonuc_L-PSP"/>
    <property type="match status" value="1"/>
</dbReference>
<dbReference type="NCBIfam" id="TIGR00004">
    <property type="entry name" value="Rid family detoxifying hydrolase"/>
    <property type="match status" value="1"/>
</dbReference>
<dbReference type="InterPro" id="IPR006175">
    <property type="entry name" value="YjgF/YER057c/UK114"/>
</dbReference>
<proteinExistence type="inferred from homology"/>
<accession>A0ABX1GSH1</accession>
<evidence type="ECO:0000256" key="1">
    <source>
        <dbReference type="ARBA" id="ARBA00010552"/>
    </source>
</evidence>
<dbReference type="EMBL" id="JAAWWL010000002">
    <property type="protein sequence ID" value="NKI31991.1"/>
    <property type="molecule type" value="Genomic_DNA"/>
</dbReference>
<evidence type="ECO:0000313" key="3">
    <source>
        <dbReference type="Proteomes" id="UP000718451"/>
    </source>
</evidence>
<name>A0ABX1GSH1_9FLAO</name>